<evidence type="ECO:0000256" key="1">
    <source>
        <dbReference type="ARBA" id="ARBA00006836"/>
    </source>
</evidence>
<reference evidence="5" key="3">
    <citation type="submission" date="2025-09" db="UniProtKB">
        <authorList>
            <consortium name="Ensembl"/>
        </authorList>
    </citation>
    <scope>IDENTIFICATION</scope>
</reference>
<evidence type="ECO:0000256" key="4">
    <source>
        <dbReference type="ARBA" id="ARBA00047202"/>
    </source>
</evidence>
<keyword evidence="2" id="KW-0175">Coiled coil</keyword>
<dbReference type="InterPro" id="IPR009829">
    <property type="entry name" value="SKA1"/>
</dbReference>
<dbReference type="GO" id="GO:0000940">
    <property type="term" value="C:outer kinetochore"/>
    <property type="evidence" value="ECO:0007669"/>
    <property type="project" value="TreeGrafter"/>
</dbReference>
<dbReference type="Gene3D" id="1.10.10.1890">
    <property type="entry name" value="Ska1 microtubule binding domain-like"/>
    <property type="match status" value="1"/>
</dbReference>
<dbReference type="FunCoup" id="A0A3P8UN41">
    <property type="interactions" value="262"/>
</dbReference>
<reference evidence="5" key="2">
    <citation type="submission" date="2025-08" db="UniProtKB">
        <authorList>
            <consortium name="Ensembl"/>
        </authorList>
    </citation>
    <scope>IDENTIFICATION</scope>
</reference>
<accession>A0A3P8UN41</accession>
<organism evidence="5 6">
    <name type="scientific">Cynoglossus semilaevis</name>
    <name type="common">Tongue sole</name>
    <dbReference type="NCBI Taxonomy" id="244447"/>
    <lineage>
        <taxon>Eukaryota</taxon>
        <taxon>Metazoa</taxon>
        <taxon>Chordata</taxon>
        <taxon>Craniata</taxon>
        <taxon>Vertebrata</taxon>
        <taxon>Euteleostomi</taxon>
        <taxon>Actinopterygii</taxon>
        <taxon>Neopterygii</taxon>
        <taxon>Teleostei</taxon>
        <taxon>Neoteleostei</taxon>
        <taxon>Acanthomorphata</taxon>
        <taxon>Carangaria</taxon>
        <taxon>Pleuronectiformes</taxon>
        <taxon>Pleuronectoidei</taxon>
        <taxon>Cynoglossidae</taxon>
        <taxon>Cynoglossinae</taxon>
        <taxon>Cynoglossus</taxon>
    </lineage>
</organism>
<dbReference type="InterPro" id="IPR042031">
    <property type="entry name" value="SKA1_MBD_sf"/>
</dbReference>
<dbReference type="Gene3D" id="6.10.250.1370">
    <property type="match status" value="1"/>
</dbReference>
<dbReference type="GeneTree" id="ENSGT00940000166216"/>
<dbReference type="GO" id="GO:0072686">
    <property type="term" value="C:mitotic spindle"/>
    <property type="evidence" value="ECO:0007669"/>
    <property type="project" value="TreeGrafter"/>
</dbReference>
<dbReference type="STRING" id="244447.ENSCSEP00000002076"/>
<dbReference type="GO" id="GO:0007059">
    <property type="term" value="P:chromosome segregation"/>
    <property type="evidence" value="ECO:0007669"/>
    <property type="project" value="InterPro"/>
</dbReference>
<dbReference type="InParanoid" id="A0A3P8UN41"/>
<keyword evidence="6" id="KW-1185">Reference proteome</keyword>
<dbReference type="Ensembl" id="ENSCSET00000002112.1">
    <property type="protein sequence ID" value="ENSCSEP00000002076.1"/>
    <property type="gene ID" value="ENSCSEG00000001402.1"/>
</dbReference>
<sequence>MNELEDLSHHIHDRISSLQRMLDLSVVALPQQKIRQLGKELYTLETLLEDFENCVDRQKNHLKQLKELDTSIQNNVEKLNHLKDHVPAQMAVRKGPVNDSDRVVNRTEEAVVQQAQTEKVKKRSKNYIREIEFITVAEFESIPQYMKGRVSYEKLNAAVQSINTAVTAKYKILHQSVKTLNNHARKLYQGFKEQETKDTEGQYFVVDDDILKFAETKVDKPFRGLLNMLRHCQRLREGSAGM</sequence>
<dbReference type="Proteomes" id="UP000265120">
    <property type="component" value="Chromosome 6"/>
</dbReference>
<dbReference type="GO" id="GO:0005876">
    <property type="term" value="C:spindle microtubule"/>
    <property type="evidence" value="ECO:0007669"/>
    <property type="project" value="TreeGrafter"/>
</dbReference>
<dbReference type="PANTHER" id="PTHR28573:SF1">
    <property type="entry name" value="SPINDLE AND KINETOCHORE-ASSOCIATED PROTEIN 1"/>
    <property type="match status" value="1"/>
</dbReference>
<name>A0A3P8UN41_CYNSE</name>
<evidence type="ECO:0000313" key="6">
    <source>
        <dbReference type="Proteomes" id="UP000265120"/>
    </source>
</evidence>
<evidence type="ECO:0000256" key="2">
    <source>
        <dbReference type="ARBA" id="ARBA00023054"/>
    </source>
</evidence>
<evidence type="ECO:0000313" key="5">
    <source>
        <dbReference type="Ensembl" id="ENSCSEP00000002076.1"/>
    </source>
</evidence>
<dbReference type="GO" id="GO:0008017">
    <property type="term" value="F:microtubule binding"/>
    <property type="evidence" value="ECO:0007669"/>
    <property type="project" value="InterPro"/>
</dbReference>
<dbReference type="FunFam" id="1.10.10.1890:FF:000002">
    <property type="entry name" value="Spindle and kinetochore-associated protein 1"/>
    <property type="match status" value="1"/>
</dbReference>
<reference evidence="5 6" key="1">
    <citation type="journal article" date="2014" name="Nat. Genet.">
        <title>Whole-genome sequence of a flatfish provides insights into ZW sex chromosome evolution and adaptation to a benthic lifestyle.</title>
        <authorList>
            <person name="Chen S."/>
            <person name="Zhang G."/>
            <person name="Shao C."/>
            <person name="Huang Q."/>
            <person name="Liu G."/>
            <person name="Zhang P."/>
            <person name="Song W."/>
            <person name="An N."/>
            <person name="Chalopin D."/>
            <person name="Volff J.N."/>
            <person name="Hong Y."/>
            <person name="Li Q."/>
            <person name="Sha Z."/>
            <person name="Zhou H."/>
            <person name="Xie M."/>
            <person name="Yu Q."/>
            <person name="Liu Y."/>
            <person name="Xiang H."/>
            <person name="Wang N."/>
            <person name="Wu K."/>
            <person name="Yang C."/>
            <person name="Zhou Q."/>
            <person name="Liao X."/>
            <person name="Yang L."/>
            <person name="Hu Q."/>
            <person name="Zhang J."/>
            <person name="Meng L."/>
            <person name="Jin L."/>
            <person name="Tian Y."/>
            <person name="Lian J."/>
            <person name="Yang J."/>
            <person name="Miao G."/>
            <person name="Liu S."/>
            <person name="Liang Z."/>
            <person name="Yan F."/>
            <person name="Li Y."/>
            <person name="Sun B."/>
            <person name="Zhang H."/>
            <person name="Zhang J."/>
            <person name="Zhu Y."/>
            <person name="Du M."/>
            <person name="Zhao Y."/>
            <person name="Schartl M."/>
            <person name="Tang Q."/>
            <person name="Wang J."/>
        </authorList>
    </citation>
    <scope>NUCLEOTIDE SEQUENCE</scope>
</reference>
<dbReference type="Pfam" id="PF07160">
    <property type="entry name" value="SKA1"/>
    <property type="match status" value="1"/>
</dbReference>
<dbReference type="GO" id="GO:0031110">
    <property type="term" value="P:regulation of microtubule polymerization or depolymerization"/>
    <property type="evidence" value="ECO:0007669"/>
    <property type="project" value="TreeGrafter"/>
</dbReference>
<protein>
    <recommendedName>
        <fullName evidence="3">SKA complex subunit 1</fullName>
    </recommendedName>
    <alternativeName>
        <fullName evidence="4">Spindle and kinetochore-associated protein 1</fullName>
    </alternativeName>
</protein>
<dbReference type="GO" id="GO:0000278">
    <property type="term" value="P:mitotic cell cycle"/>
    <property type="evidence" value="ECO:0007669"/>
    <property type="project" value="TreeGrafter"/>
</dbReference>
<dbReference type="AlphaFoldDB" id="A0A3P8UN41"/>
<dbReference type="GO" id="GO:0051301">
    <property type="term" value="P:cell division"/>
    <property type="evidence" value="ECO:0007669"/>
    <property type="project" value="InterPro"/>
</dbReference>
<dbReference type="OMA" id="PTGMRED"/>
<proteinExistence type="inferred from homology"/>
<comment type="similarity">
    <text evidence="1">Belongs to the SKA1 family.</text>
</comment>
<evidence type="ECO:0000256" key="3">
    <source>
        <dbReference type="ARBA" id="ARBA00047182"/>
    </source>
</evidence>
<dbReference type="PANTHER" id="PTHR28573">
    <property type="entry name" value="SPINDLE AND KINETOCHORE-ASSOCIATED PROTEIN 1"/>
    <property type="match status" value="1"/>
</dbReference>